<gene>
    <name evidence="1" type="ORF">MANES_16G078400</name>
</gene>
<evidence type="ECO:0000313" key="1">
    <source>
        <dbReference type="EMBL" id="OAY26834.1"/>
    </source>
</evidence>
<dbReference type="AlphaFoldDB" id="A0A2C9U9W8"/>
<protein>
    <submittedName>
        <fullName evidence="1">Uncharacterized protein</fullName>
    </submittedName>
</protein>
<dbReference type="EMBL" id="CM004402">
    <property type="protein sequence ID" value="OAY26834.1"/>
    <property type="molecule type" value="Genomic_DNA"/>
</dbReference>
<accession>A0A2C9U9W8</accession>
<reference evidence="1" key="1">
    <citation type="submission" date="2016-02" db="EMBL/GenBank/DDBJ databases">
        <title>WGS assembly of Manihot esculenta.</title>
        <authorList>
            <person name="Bredeson J.V."/>
            <person name="Prochnik S.E."/>
            <person name="Lyons J.B."/>
            <person name="Schmutz J."/>
            <person name="Grimwood J."/>
            <person name="Vrebalov J."/>
            <person name="Bart R.S."/>
            <person name="Amuge T."/>
            <person name="Ferguson M.E."/>
            <person name="Green R."/>
            <person name="Putnam N."/>
            <person name="Stites J."/>
            <person name="Rounsley S."/>
            <person name="Rokhsar D.S."/>
        </authorList>
    </citation>
    <scope>NUCLEOTIDE SEQUENCE [LARGE SCALE GENOMIC DNA]</scope>
    <source>
        <tissue evidence="1">Leaf</tissue>
    </source>
</reference>
<proteinExistence type="predicted"/>
<name>A0A2C9U9W8_MANES</name>
<organism evidence="1">
    <name type="scientific">Manihot esculenta</name>
    <name type="common">Cassava</name>
    <name type="synonym">Jatropha manihot</name>
    <dbReference type="NCBI Taxonomy" id="3983"/>
    <lineage>
        <taxon>Eukaryota</taxon>
        <taxon>Viridiplantae</taxon>
        <taxon>Streptophyta</taxon>
        <taxon>Embryophyta</taxon>
        <taxon>Tracheophyta</taxon>
        <taxon>Spermatophyta</taxon>
        <taxon>Magnoliopsida</taxon>
        <taxon>eudicotyledons</taxon>
        <taxon>Gunneridae</taxon>
        <taxon>Pentapetalae</taxon>
        <taxon>rosids</taxon>
        <taxon>fabids</taxon>
        <taxon>Malpighiales</taxon>
        <taxon>Euphorbiaceae</taxon>
        <taxon>Crotonoideae</taxon>
        <taxon>Manihoteae</taxon>
        <taxon>Manihot</taxon>
    </lineage>
</organism>
<sequence length="52" mass="6045">MQTRNAKNRVVTKLLWLETTVSFKDLHEAEKKKKIQYWLHAADGSPWIGACC</sequence>